<dbReference type="Proteomes" id="UP000838412">
    <property type="component" value="Chromosome 15"/>
</dbReference>
<name>A0A8J9Z2A0_BRALA</name>
<protein>
    <submittedName>
        <fullName evidence="2">Hypp7700 protein</fullName>
    </submittedName>
</protein>
<reference evidence="2" key="1">
    <citation type="submission" date="2022-01" db="EMBL/GenBank/DDBJ databases">
        <authorList>
            <person name="Braso-Vives M."/>
        </authorList>
    </citation>
    <scope>NUCLEOTIDE SEQUENCE</scope>
</reference>
<evidence type="ECO:0000256" key="1">
    <source>
        <dbReference type="SAM" id="MobiDB-lite"/>
    </source>
</evidence>
<feature type="compositionally biased region" description="Low complexity" evidence="1">
    <location>
        <begin position="39"/>
        <end position="54"/>
    </location>
</feature>
<feature type="compositionally biased region" description="Pro residues" evidence="1">
    <location>
        <begin position="91"/>
        <end position="102"/>
    </location>
</feature>
<gene>
    <name evidence="2" type="primary">Hypp7700</name>
    <name evidence="2" type="ORF">BLAG_LOCUS8380</name>
</gene>
<sequence length="196" mass="20024">MSQPPVNGAGRGGRGALLLKALQGAVRRPGEGLPESGVAQPPQQGQPTSSQAAGVGAEASPVRAQPSPSTMGRGAILASLYQQTAKAGASPSPPAPSSPQAPGPYGKPQSPVRGRGIMGLQDIPGLPMYGRGIAQLGMQKQDTEAAVRPKERVSPPVPSPPQAKQPSPASPTEQRASPEALTQPMSKVTLEEKKER</sequence>
<dbReference type="AlphaFoldDB" id="A0A8J9Z2A0"/>
<organism evidence="2 3">
    <name type="scientific">Branchiostoma lanceolatum</name>
    <name type="common">Common lancelet</name>
    <name type="synonym">Amphioxus lanceolatum</name>
    <dbReference type="NCBI Taxonomy" id="7740"/>
    <lineage>
        <taxon>Eukaryota</taxon>
        <taxon>Metazoa</taxon>
        <taxon>Chordata</taxon>
        <taxon>Cephalochordata</taxon>
        <taxon>Leptocardii</taxon>
        <taxon>Amphioxiformes</taxon>
        <taxon>Branchiostomatidae</taxon>
        <taxon>Branchiostoma</taxon>
    </lineage>
</organism>
<feature type="region of interest" description="Disordered" evidence="1">
    <location>
        <begin position="20"/>
        <end position="196"/>
    </location>
</feature>
<accession>A0A8J9Z2A0</accession>
<dbReference type="EMBL" id="OV696700">
    <property type="protein sequence ID" value="CAH1246327.1"/>
    <property type="molecule type" value="Genomic_DNA"/>
</dbReference>
<evidence type="ECO:0000313" key="3">
    <source>
        <dbReference type="Proteomes" id="UP000838412"/>
    </source>
</evidence>
<proteinExistence type="predicted"/>
<feature type="compositionally biased region" description="Basic and acidic residues" evidence="1">
    <location>
        <begin position="141"/>
        <end position="153"/>
    </location>
</feature>
<keyword evidence="3" id="KW-1185">Reference proteome</keyword>
<evidence type="ECO:0000313" key="2">
    <source>
        <dbReference type="EMBL" id="CAH1246327.1"/>
    </source>
</evidence>